<dbReference type="EMBL" id="JARAOO010000014">
    <property type="protein sequence ID" value="KAJ7943111.1"/>
    <property type="molecule type" value="Genomic_DNA"/>
</dbReference>
<keyword evidence="2" id="KW-0446">Lipid-binding</keyword>
<sequence length="102" mass="11394">MAAVDCNPLEVSSCASAMTTSNPPTAVCCSKLKEQKPCLCQYVKDPNLQKLVNSPNAKKMRDRESAREQEEREQGNKNGSRRQDREKTCKGTKIDMAKCGWL</sequence>
<feature type="compositionally biased region" description="Basic and acidic residues" evidence="3">
    <location>
        <begin position="59"/>
        <end position="96"/>
    </location>
</feature>
<gene>
    <name evidence="4" type="ORF">O6P43_032702</name>
</gene>
<protein>
    <submittedName>
        <fullName evidence="4">Non-specific lipid-transfer protein 2</fullName>
    </submittedName>
</protein>
<dbReference type="InterPro" id="IPR033872">
    <property type="entry name" value="nsLTP2"/>
</dbReference>
<accession>A0AAD7KPZ7</accession>
<dbReference type="Gene3D" id="1.10.110.10">
    <property type="entry name" value="Plant lipid-transfer and hydrophobic proteins"/>
    <property type="match status" value="1"/>
</dbReference>
<dbReference type="CDD" id="cd01959">
    <property type="entry name" value="nsLTP2"/>
    <property type="match status" value="1"/>
</dbReference>
<dbReference type="GO" id="GO:0006869">
    <property type="term" value="P:lipid transport"/>
    <property type="evidence" value="ECO:0007669"/>
    <property type="project" value="InterPro"/>
</dbReference>
<proteinExistence type="predicted"/>
<dbReference type="PANTHER" id="PTHR33214">
    <property type="entry name" value="BIFUNCTIONAL INHIBITOR/LIPID-TRANSFER PROTEIN/SEED STORAGE 2S ALBUMIN SUPERFAMILY PROTEIN"/>
    <property type="match status" value="1"/>
</dbReference>
<comment type="caution">
    <text evidence="4">The sequence shown here is derived from an EMBL/GenBank/DDBJ whole genome shotgun (WGS) entry which is preliminary data.</text>
</comment>
<dbReference type="Proteomes" id="UP001163823">
    <property type="component" value="Chromosome 14"/>
</dbReference>
<keyword evidence="1" id="KW-0813">Transport</keyword>
<evidence type="ECO:0000256" key="3">
    <source>
        <dbReference type="SAM" id="MobiDB-lite"/>
    </source>
</evidence>
<evidence type="ECO:0000313" key="4">
    <source>
        <dbReference type="EMBL" id="KAJ7943111.1"/>
    </source>
</evidence>
<dbReference type="SUPFAM" id="SSF47699">
    <property type="entry name" value="Bifunctional inhibitor/lipid-transfer protein/seed storage 2S albumin"/>
    <property type="match status" value="1"/>
</dbReference>
<organism evidence="4 5">
    <name type="scientific">Quillaja saponaria</name>
    <name type="common">Soap bark tree</name>
    <dbReference type="NCBI Taxonomy" id="32244"/>
    <lineage>
        <taxon>Eukaryota</taxon>
        <taxon>Viridiplantae</taxon>
        <taxon>Streptophyta</taxon>
        <taxon>Embryophyta</taxon>
        <taxon>Tracheophyta</taxon>
        <taxon>Spermatophyta</taxon>
        <taxon>Magnoliopsida</taxon>
        <taxon>eudicotyledons</taxon>
        <taxon>Gunneridae</taxon>
        <taxon>Pentapetalae</taxon>
        <taxon>rosids</taxon>
        <taxon>fabids</taxon>
        <taxon>Fabales</taxon>
        <taxon>Quillajaceae</taxon>
        <taxon>Quillaja</taxon>
    </lineage>
</organism>
<evidence type="ECO:0000313" key="5">
    <source>
        <dbReference type="Proteomes" id="UP001163823"/>
    </source>
</evidence>
<dbReference type="AlphaFoldDB" id="A0AAD7KPZ7"/>
<dbReference type="InterPro" id="IPR036312">
    <property type="entry name" value="Bifun_inhib/LTP/seed_sf"/>
</dbReference>
<dbReference type="GO" id="GO:0008289">
    <property type="term" value="F:lipid binding"/>
    <property type="evidence" value="ECO:0007669"/>
    <property type="project" value="UniProtKB-KW"/>
</dbReference>
<dbReference type="KEGG" id="qsa:O6P43_032702"/>
<name>A0AAD7KPZ7_QUISA</name>
<feature type="region of interest" description="Disordered" evidence="3">
    <location>
        <begin position="51"/>
        <end position="102"/>
    </location>
</feature>
<dbReference type="PANTHER" id="PTHR33214:SF69">
    <property type="entry name" value="BIFUNCTIONAL INHIBITOR_LIPID-TRANSFER PROTEIN_SEED STORAGE 2S ALBUMIN SUPERFAMILY PROTEIN"/>
    <property type="match status" value="1"/>
</dbReference>
<keyword evidence="5" id="KW-1185">Reference proteome</keyword>
<evidence type="ECO:0000256" key="2">
    <source>
        <dbReference type="ARBA" id="ARBA00023121"/>
    </source>
</evidence>
<evidence type="ECO:0000256" key="1">
    <source>
        <dbReference type="ARBA" id="ARBA00022448"/>
    </source>
</evidence>
<reference evidence="4" key="1">
    <citation type="journal article" date="2023" name="Science">
        <title>Elucidation of the pathway for biosynthesis of saponin adjuvants from the soapbark tree.</title>
        <authorList>
            <person name="Reed J."/>
            <person name="Orme A."/>
            <person name="El-Demerdash A."/>
            <person name="Owen C."/>
            <person name="Martin L.B.B."/>
            <person name="Misra R.C."/>
            <person name="Kikuchi S."/>
            <person name="Rejzek M."/>
            <person name="Martin A.C."/>
            <person name="Harkess A."/>
            <person name="Leebens-Mack J."/>
            <person name="Louveau T."/>
            <person name="Stephenson M.J."/>
            <person name="Osbourn A."/>
        </authorList>
    </citation>
    <scope>NUCLEOTIDE SEQUENCE</scope>
    <source>
        <strain evidence="4">S10</strain>
    </source>
</reference>